<name>A0A0M4EML3_DROBS</name>
<reference evidence="4 5" key="1">
    <citation type="submission" date="2015-08" db="EMBL/GenBank/DDBJ databases">
        <title>Ancestral chromatin configuration constrains chromatin evolution on differentiating sex chromosomes in Drosophila.</title>
        <authorList>
            <person name="Zhou Q."/>
            <person name="Bachtrog D."/>
        </authorList>
    </citation>
    <scope>NUCLEOTIDE SEQUENCE [LARGE SCALE GENOMIC DNA]</scope>
    <source>
        <tissue evidence="4">Whole larvae</tissue>
    </source>
</reference>
<feature type="transmembrane region" description="Helical" evidence="2">
    <location>
        <begin position="357"/>
        <end position="376"/>
    </location>
</feature>
<sequence>MLAWQVLASLLYFLLILQNCGRARSSRQAKEQPQPTAEQRRDGLAKFEFSAAKDTTATTILNFAHIYETLCAQLGSSRRGKRQQEQVVLITTRRPLRIAQQLQQDLQELLQHTTTVKPFNLAEQLRLQQLEQLQQTQRLNVSYEPLKQLEPQLLQLEQQTSSPKPFELIKQLDKELQQQQAASFEEPDQSKAADEPEESTRAKGSNKRKRKRIQRRRKRIRKRRKRKRKRGKKKRKKKKQKGDKKKKKRKRRKQTTKPQSLGQPAHLIFANPTKQPHHYAAHAATPQQQLLLQLQTTKRPATPTSPAPFSKIKYLLRHNAYFKKKKKEWFHHMGHVLYPFVKFVAFFTVLNPFTLGVFLFTLISPAVFGFIGFVALSVLVKPFLHLIFGVKHSVAAIEYKRRLANKRAEQLKLNLRPVTIHKHYYQQRPLGHATPPRHLRPVANWRRQEAPAAAPNPNSHRALRPEQIRAELADI</sequence>
<feature type="compositionally biased region" description="Basic residues" evidence="1">
    <location>
        <begin position="204"/>
        <end position="255"/>
    </location>
</feature>
<evidence type="ECO:0000256" key="1">
    <source>
        <dbReference type="SAM" id="MobiDB-lite"/>
    </source>
</evidence>
<dbReference type="EMBL" id="CP012525">
    <property type="protein sequence ID" value="ALC44960.1"/>
    <property type="molecule type" value="Genomic_DNA"/>
</dbReference>
<dbReference type="OrthoDB" id="8063652at2759"/>
<evidence type="ECO:0000313" key="5">
    <source>
        <dbReference type="Proteomes" id="UP000494163"/>
    </source>
</evidence>
<protein>
    <submittedName>
        <fullName evidence="4">CG13724</fullName>
    </submittedName>
</protein>
<evidence type="ECO:0000313" key="4">
    <source>
        <dbReference type="EMBL" id="ALC44960.1"/>
    </source>
</evidence>
<keyword evidence="2" id="KW-0472">Membrane</keyword>
<feature type="region of interest" description="Disordered" evidence="1">
    <location>
        <begin position="177"/>
        <end position="266"/>
    </location>
</feature>
<dbReference type="AlphaFoldDB" id="A0A0M4EML3"/>
<evidence type="ECO:0000256" key="3">
    <source>
        <dbReference type="SAM" id="SignalP"/>
    </source>
</evidence>
<keyword evidence="2" id="KW-0812">Transmembrane</keyword>
<keyword evidence="2" id="KW-1133">Transmembrane helix</keyword>
<dbReference type="Proteomes" id="UP000494163">
    <property type="component" value="Chromosome 3L"/>
</dbReference>
<feature type="signal peptide" evidence="3">
    <location>
        <begin position="1"/>
        <end position="23"/>
    </location>
</feature>
<evidence type="ECO:0000256" key="2">
    <source>
        <dbReference type="SAM" id="Phobius"/>
    </source>
</evidence>
<gene>
    <name evidence="4" type="ORF">Dbus_chr3Lg2126</name>
</gene>
<accession>A0A0M4EML3</accession>
<proteinExistence type="predicted"/>
<organism evidence="4 5">
    <name type="scientific">Drosophila busckii</name>
    <name type="common">Fruit fly</name>
    <dbReference type="NCBI Taxonomy" id="30019"/>
    <lineage>
        <taxon>Eukaryota</taxon>
        <taxon>Metazoa</taxon>
        <taxon>Ecdysozoa</taxon>
        <taxon>Arthropoda</taxon>
        <taxon>Hexapoda</taxon>
        <taxon>Insecta</taxon>
        <taxon>Pterygota</taxon>
        <taxon>Neoptera</taxon>
        <taxon>Endopterygota</taxon>
        <taxon>Diptera</taxon>
        <taxon>Brachycera</taxon>
        <taxon>Muscomorpha</taxon>
        <taxon>Ephydroidea</taxon>
        <taxon>Drosophilidae</taxon>
        <taxon>Drosophila</taxon>
    </lineage>
</organism>
<keyword evidence="5" id="KW-1185">Reference proteome</keyword>
<feature type="chain" id="PRO_5005793474" evidence="3">
    <location>
        <begin position="24"/>
        <end position="475"/>
    </location>
</feature>
<keyword evidence="3" id="KW-0732">Signal</keyword>
<feature type="compositionally biased region" description="Basic and acidic residues" evidence="1">
    <location>
        <begin position="188"/>
        <end position="201"/>
    </location>
</feature>
<dbReference type="OMA" id="IHKHFYQ"/>
<feature type="transmembrane region" description="Helical" evidence="2">
    <location>
        <begin position="329"/>
        <end position="350"/>
    </location>
</feature>